<dbReference type="eggNOG" id="COG0526">
    <property type="taxonomic scope" value="Bacteria"/>
</dbReference>
<dbReference type="KEGG" id="cad:Curi_c23490"/>
<accession>K0B3A1</accession>
<dbReference type="AlphaFoldDB" id="K0B3A1"/>
<dbReference type="SUPFAM" id="SSF52833">
    <property type="entry name" value="Thioredoxin-like"/>
    <property type="match status" value="1"/>
</dbReference>
<keyword evidence="2" id="KW-1185">Reference proteome</keyword>
<dbReference type="HOGENOM" id="CLU_133126_0_0_9"/>
<dbReference type="Proteomes" id="UP000006094">
    <property type="component" value="Chromosome"/>
</dbReference>
<protein>
    <recommendedName>
        <fullName evidence="3">Thioredoxin</fullName>
    </recommendedName>
</protein>
<proteinExistence type="predicted"/>
<evidence type="ECO:0000313" key="1">
    <source>
        <dbReference type="EMBL" id="AFS79350.1"/>
    </source>
</evidence>
<evidence type="ECO:0008006" key="3">
    <source>
        <dbReference type="Google" id="ProtNLM"/>
    </source>
</evidence>
<dbReference type="Gene3D" id="3.40.30.10">
    <property type="entry name" value="Glutaredoxin"/>
    <property type="match status" value="1"/>
</dbReference>
<name>K0B3A1_GOTA9</name>
<gene>
    <name evidence="1" type="ordered locus">Curi_c23490</name>
</gene>
<evidence type="ECO:0000313" key="2">
    <source>
        <dbReference type="Proteomes" id="UP000006094"/>
    </source>
</evidence>
<dbReference type="EMBL" id="CP003326">
    <property type="protein sequence ID" value="AFS79350.1"/>
    <property type="molecule type" value="Genomic_DNA"/>
</dbReference>
<sequence>MISESNGFHLTFNMLLKLGGIFVKTNDLFNSGLSFTEFVNTDTGSYREKTLEILDTIEFDEEYIKDIENINTNINILVFGEIWCSDCMINIPVIEKMKQYNGNINVSIVSKEGNEDFLKKYFVKDHIKTPTLIVCDENFKELGIFTEHPKKIKDIIDQGNESNIIVAMRKYRKGEYAQETLKDILDIIGKMHSVSAT</sequence>
<dbReference type="InterPro" id="IPR036249">
    <property type="entry name" value="Thioredoxin-like_sf"/>
</dbReference>
<dbReference type="STRING" id="1128398.Curi_c23490"/>
<dbReference type="Pfam" id="PF14595">
    <property type="entry name" value="Thioredoxin_9"/>
    <property type="match status" value="1"/>
</dbReference>
<organism evidence="1 2">
    <name type="scientific">Gottschalkia acidurici (strain ATCC 7906 / DSM 604 / BCRC 14475 / CIP 104303 / KCTC 5404 / NCIMB 10678 / 9a)</name>
    <name type="common">Clostridium acidurici</name>
    <dbReference type="NCBI Taxonomy" id="1128398"/>
    <lineage>
        <taxon>Bacteria</taxon>
        <taxon>Bacillati</taxon>
        <taxon>Bacillota</taxon>
        <taxon>Tissierellia</taxon>
        <taxon>Tissierellales</taxon>
        <taxon>Gottschalkiaceae</taxon>
        <taxon>Gottschalkia</taxon>
    </lineage>
</organism>
<reference evidence="1 2" key="1">
    <citation type="journal article" date="2012" name="PLoS ONE">
        <title>The purine-utilizing bacterium Clostridium acidurici 9a: a genome-guided metabolic reconsideration.</title>
        <authorList>
            <person name="Hartwich K."/>
            <person name="Poehlein A."/>
            <person name="Daniel R."/>
        </authorList>
    </citation>
    <scope>NUCLEOTIDE SEQUENCE [LARGE SCALE GENOMIC DNA]</scope>
    <source>
        <strain evidence="2">ATCC 7906 / DSM 604 / BCRC 14475 / CIP 104303 / KCTC 5404 / NCIMB 10678 / 9a</strain>
    </source>
</reference>